<dbReference type="CTD" id="3786"/>
<keyword evidence="6 20" id="KW-0812">Transmembrane</keyword>
<dbReference type="Pfam" id="PF11956">
    <property type="entry name" value="KCNQC3-Ank-G_bd"/>
    <property type="match status" value="1"/>
</dbReference>
<keyword evidence="2" id="KW-0813">Transport</keyword>
<dbReference type="PANTHER" id="PTHR47735:SF11">
    <property type="entry name" value="POTASSIUM VOLTAGE-GATED CHANNEL SUBFAMILY KQT MEMBER 3"/>
    <property type="match status" value="1"/>
</dbReference>
<dbReference type="SUPFAM" id="SSF81324">
    <property type="entry name" value="Voltage-gated potassium channels"/>
    <property type="match status" value="1"/>
</dbReference>
<dbReference type="Gene3D" id="1.20.120.350">
    <property type="entry name" value="Voltage-gated potassium channels. Chain C"/>
    <property type="match status" value="1"/>
</dbReference>
<evidence type="ECO:0000256" key="16">
    <source>
        <dbReference type="ARBA" id="ARBA00036239"/>
    </source>
</evidence>
<feature type="transmembrane region" description="Helical" evidence="20">
    <location>
        <begin position="293"/>
        <end position="319"/>
    </location>
</feature>
<evidence type="ECO:0000256" key="11">
    <source>
        <dbReference type="ARBA" id="ARBA00022989"/>
    </source>
</evidence>
<dbReference type="Pfam" id="PF03520">
    <property type="entry name" value="KCNQ_channel"/>
    <property type="match status" value="1"/>
</dbReference>
<feature type="transmembrane region" description="Helical" evidence="20">
    <location>
        <begin position="154"/>
        <end position="171"/>
    </location>
</feature>
<comment type="catalytic activity">
    <reaction evidence="16">
        <text>Na(+)(in) = Na(+)(out)</text>
        <dbReference type="Rhea" id="RHEA:34963"/>
        <dbReference type="ChEBI" id="CHEBI:29101"/>
    </reaction>
</comment>
<dbReference type="Gene3D" id="1.10.287.70">
    <property type="match status" value="1"/>
</dbReference>
<evidence type="ECO:0000256" key="10">
    <source>
        <dbReference type="ARBA" id="ARBA00022958"/>
    </source>
</evidence>
<dbReference type="PRINTS" id="PR00169">
    <property type="entry name" value="KCHANNEL"/>
</dbReference>
<comment type="catalytic activity">
    <reaction evidence="15">
        <text>K(+)(in) = K(+)(out)</text>
        <dbReference type="Rhea" id="RHEA:29463"/>
        <dbReference type="ChEBI" id="CHEBI:29103"/>
    </reaction>
</comment>
<dbReference type="PANTHER" id="PTHR47735">
    <property type="entry name" value="POTASSIUM VOLTAGE-GATED CHANNEL SUBFAMILY KQT MEMBER 4"/>
    <property type="match status" value="1"/>
</dbReference>
<dbReference type="GO" id="GO:0008076">
    <property type="term" value="C:voltage-gated potassium channel complex"/>
    <property type="evidence" value="ECO:0007669"/>
    <property type="project" value="UniProtKB-ARBA"/>
</dbReference>
<name>A0A6P8GDZ1_CLUHA</name>
<dbReference type="InterPro" id="IPR020969">
    <property type="entry name" value="Ankyrin-G_BS"/>
</dbReference>
<feature type="domain" description="Potassium channel voltage dependent KCNQ C-terminal" evidence="22">
    <location>
        <begin position="401"/>
        <end position="585"/>
    </location>
</feature>
<evidence type="ECO:0000313" key="23">
    <source>
        <dbReference type="Proteomes" id="UP000515152"/>
    </source>
</evidence>
<evidence type="ECO:0000256" key="9">
    <source>
        <dbReference type="ARBA" id="ARBA00022882"/>
    </source>
</evidence>
<dbReference type="InterPro" id="IPR013821">
    <property type="entry name" value="K_chnl_volt-dep_KCNQ_C"/>
</dbReference>
<comment type="catalytic activity">
    <reaction evidence="18">
        <text>Cs(+)(in) = Cs(+)(out)</text>
        <dbReference type="Rhea" id="RHEA:78555"/>
        <dbReference type="ChEBI" id="CHEBI:49547"/>
    </reaction>
</comment>
<evidence type="ECO:0000256" key="4">
    <source>
        <dbReference type="ARBA" id="ARBA00022538"/>
    </source>
</evidence>
<protein>
    <submittedName>
        <fullName evidence="24 25">Potassium voltage-gated channel subfamily KQT member 3</fullName>
    </submittedName>
</protein>
<feature type="transmembrane region" description="Helical" evidence="20">
    <location>
        <begin position="217"/>
        <end position="238"/>
    </location>
</feature>
<feature type="domain" description="Ion transport" evidence="21">
    <location>
        <begin position="81"/>
        <end position="318"/>
    </location>
</feature>
<evidence type="ECO:0000256" key="8">
    <source>
        <dbReference type="ARBA" id="ARBA00022843"/>
    </source>
</evidence>
<reference evidence="24 25" key="1">
    <citation type="submission" date="2025-04" db="UniProtKB">
        <authorList>
            <consortium name="RefSeq"/>
        </authorList>
    </citation>
    <scope>IDENTIFICATION</scope>
</reference>
<keyword evidence="14" id="KW-0407">Ion channel</keyword>
<dbReference type="AlphaFoldDB" id="A0A6P8GDZ1"/>
<evidence type="ECO:0000256" key="14">
    <source>
        <dbReference type="ARBA" id="ARBA00023303"/>
    </source>
</evidence>
<keyword evidence="23" id="KW-1185">Reference proteome</keyword>
<evidence type="ECO:0000256" key="20">
    <source>
        <dbReference type="SAM" id="Phobius"/>
    </source>
</evidence>
<dbReference type="InterPro" id="IPR005821">
    <property type="entry name" value="Ion_trans_dom"/>
</dbReference>
<evidence type="ECO:0000256" key="12">
    <source>
        <dbReference type="ARBA" id="ARBA00023065"/>
    </source>
</evidence>
<evidence type="ECO:0000256" key="7">
    <source>
        <dbReference type="ARBA" id="ARBA00022826"/>
    </source>
</evidence>
<dbReference type="Gene3D" id="6.10.140.1910">
    <property type="match status" value="2"/>
</dbReference>
<evidence type="ECO:0000256" key="17">
    <source>
        <dbReference type="ARBA" id="ARBA00044657"/>
    </source>
</evidence>
<evidence type="ECO:0000256" key="1">
    <source>
        <dbReference type="ARBA" id="ARBA00004651"/>
    </source>
</evidence>
<keyword evidence="7" id="KW-0631">Potassium channel</keyword>
<evidence type="ECO:0000256" key="3">
    <source>
        <dbReference type="ARBA" id="ARBA00022475"/>
    </source>
</evidence>
<dbReference type="FunFam" id="1.20.120.350:FF:000017">
    <property type="entry name" value="potassium voltage-gated channel subfamily KQT member 1"/>
    <property type="match status" value="1"/>
</dbReference>
<evidence type="ECO:0000313" key="24">
    <source>
        <dbReference type="RefSeq" id="XP_031435255.1"/>
    </source>
</evidence>
<proteinExistence type="predicted"/>
<feature type="compositionally biased region" description="Basic and acidic residues" evidence="19">
    <location>
        <begin position="705"/>
        <end position="714"/>
    </location>
</feature>
<dbReference type="KEGG" id="char:105896894"/>
<keyword evidence="13 20" id="KW-0472">Membrane</keyword>
<keyword evidence="11 20" id="KW-1133">Transmembrane helix</keyword>
<dbReference type="GeneID" id="105896894"/>
<dbReference type="Pfam" id="PF00520">
    <property type="entry name" value="Ion_trans"/>
    <property type="match status" value="1"/>
</dbReference>
<dbReference type="PRINTS" id="PR01462">
    <property type="entry name" value="KCNQ3CHANNEL"/>
</dbReference>
<feature type="transmembrane region" description="Helical" evidence="20">
    <location>
        <begin position="110"/>
        <end position="133"/>
    </location>
</feature>
<keyword evidence="3" id="KW-1003">Cell membrane</keyword>
<keyword evidence="10" id="KW-0630">Potassium</keyword>
<feature type="transmembrane region" description="Helical" evidence="20">
    <location>
        <begin position="79"/>
        <end position="98"/>
    </location>
</feature>
<evidence type="ECO:0000259" key="21">
    <source>
        <dbReference type="Pfam" id="PF00520"/>
    </source>
</evidence>
<dbReference type="InterPro" id="IPR003937">
    <property type="entry name" value="K_chnl_volt-dep_KCNQ"/>
</dbReference>
<evidence type="ECO:0000256" key="2">
    <source>
        <dbReference type="ARBA" id="ARBA00022448"/>
    </source>
</evidence>
<evidence type="ECO:0000259" key="22">
    <source>
        <dbReference type="Pfam" id="PF03520"/>
    </source>
</evidence>
<accession>A0A6P8GDZ1</accession>
<dbReference type="InterPro" id="IPR027359">
    <property type="entry name" value="Volt_channel_dom_sf"/>
</dbReference>
<evidence type="ECO:0000256" key="13">
    <source>
        <dbReference type="ARBA" id="ARBA00023136"/>
    </source>
</evidence>
<keyword evidence="5" id="KW-0597">Phosphoprotein</keyword>
<evidence type="ECO:0000256" key="6">
    <source>
        <dbReference type="ARBA" id="ARBA00022692"/>
    </source>
</evidence>
<organism evidence="23 25">
    <name type="scientific">Clupea harengus</name>
    <name type="common">Atlantic herring</name>
    <dbReference type="NCBI Taxonomy" id="7950"/>
    <lineage>
        <taxon>Eukaryota</taxon>
        <taxon>Metazoa</taxon>
        <taxon>Chordata</taxon>
        <taxon>Craniata</taxon>
        <taxon>Vertebrata</taxon>
        <taxon>Euteleostomi</taxon>
        <taxon>Actinopterygii</taxon>
        <taxon>Neopterygii</taxon>
        <taxon>Teleostei</taxon>
        <taxon>Clupei</taxon>
        <taxon>Clupeiformes</taxon>
        <taxon>Clupeoidei</taxon>
        <taxon>Clupeidae</taxon>
        <taxon>Clupea</taxon>
    </lineage>
</organism>
<evidence type="ECO:0000313" key="25">
    <source>
        <dbReference type="RefSeq" id="XP_031435256.1"/>
    </source>
</evidence>
<dbReference type="InterPro" id="IPR003948">
    <property type="entry name" value="K_chnl_volt-dep_KCNQ3"/>
</dbReference>
<dbReference type="PRINTS" id="PR01459">
    <property type="entry name" value="KCNQCHANNEL"/>
</dbReference>
<keyword evidence="9" id="KW-0851">Voltage-gated channel</keyword>
<dbReference type="GO" id="GO:0005249">
    <property type="term" value="F:voltage-gated potassium channel activity"/>
    <property type="evidence" value="ECO:0007669"/>
    <property type="project" value="InterPro"/>
</dbReference>
<keyword evidence="12" id="KW-0406">Ion transport</keyword>
<dbReference type="OrthoDB" id="8879391at2759"/>
<dbReference type="FunFam" id="1.10.287.70:FF:000016">
    <property type="entry name" value="Putative potassium voltage-gated channel subfamily KQT member 2"/>
    <property type="match status" value="1"/>
</dbReference>
<gene>
    <name evidence="24 25" type="primary">kcnq3</name>
</gene>
<comment type="subcellular location">
    <subcellularLocation>
        <location evidence="1">Cell membrane</location>
        <topology evidence="1">Multi-pass membrane protein</topology>
    </subcellularLocation>
</comment>
<comment type="catalytic activity">
    <reaction evidence="17">
        <text>Rb(+)(in) = Rb(+)(out)</text>
        <dbReference type="Rhea" id="RHEA:78547"/>
        <dbReference type="ChEBI" id="CHEBI:49847"/>
    </reaction>
</comment>
<evidence type="ECO:0000256" key="19">
    <source>
        <dbReference type="SAM" id="MobiDB-lite"/>
    </source>
</evidence>
<evidence type="ECO:0000256" key="5">
    <source>
        <dbReference type="ARBA" id="ARBA00022553"/>
    </source>
</evidence>
<evidence type="ECO:0000256" key="15">
    <source>
        <dbReference type="ARBA" id="ARBA00034430"/>
    </source>
</evidence>
<keyword evidence="4" id="KW-0633">Potassium transport</keyword>
<dbReference type="RefSeq" id="XP_031435256.1">
    <property type="nucleotide sequence ID" value="XM_031579396.1"/>
</dbReference>
<dbReference type="RefSeq" id="XP_031435255.1">
    <property type="nucleotide sequence ID" value="XM_031579395.2"/>
</dbReference>
<feature type="region of interest" description="Disordered" evidence="19">
    <location>
        <begin position="693"/>
        <end position="740"/>
    </location>
</feature>
<sequence length="740" mass="83493">MGIRARNPEPRDALALTDRDGTQLLGVTREDEKRSVQGAGLLAKTPLGYTRPVKRGNIRTRRIQNHIYDTLERPRGWALLYHAFVFLVVLDCLILAILTTFKEYEKVSAYWLVILETFTIVLFGTEFALRVWAAGCCCRYKGWRGRLRFMRKPLCILDIFVLIASVPVVVVRNQGNVLATSLRSLRFLQILRMLRMDRRGGTWKLLGSAIYAHSKELITAWYIGFLSLILASFLVYLVEKDDVAMEMRDPLGPTPSTQPQDFDTYADALWWGLITLTTIGYGDKTPKTWAGRLLAGTFCLIGVSFFALPAGILGSGLALKVQEQHRQKHFEKRRHPAAGLIQSAWRYYATNPLRDDLIATWRFYETIISLPCFSRRARVPARLGSVRDRLMLSSAAVHSGSSEQIKPTGFSNRERFRTAFRMKAYTLRQSSEDAGGLVDSAPEERGFPSDILTEDMIPTLKMVIRAVRIMRFLLNKKHFKESLRPYDVKDVIEQYSAGHLDMLTRIKYLQSRLDMILAPGPLLTPKHKKPQKPFTYPSPRHDPFPAAVLDSEDPSMMGRFQRVERQVEDMDKKLDFLVDMHMQHHDTLQVTTGNDPSVTLTVTNGDPLLCCYVQPLPFYPVQHTHTHAFSHSHGTHTHTHLPRPNVLPISSLPDHTHTHTHTHTDLSGAGLLARLGGAGSQLSLLSVTQLGEELERSPSGFSVSSEREESEGSRRGQTQCCLAEGETDTDSELHTPSTAP</sequence>
<dbReference type="Proteomes" id="UP000515152">
    <property type="component" value="Chromosome 13"/>
</dbReference>
<evidence type="ECO:0000256" key="18">
    <source>
        <dbReference type="ARBA" id="ARBA00044691"/>
    </source>
</evidence>
<keyword evidence="8" id="KW-0832">Ubl conjugation</keyword>